<dbReference type="EMBL" id="PGCJ01000041">
    <property type="protein sequence ID" value="PLW54734.1"/>
    <property type="molecule type" value="Genomic_DNA"/>
</dbReference>
<organism evidence="3 4">
    <name type="scientific">Puccinia coronata f. sp. avenae</name>
    <dbReference type="NCBI Taxonomy" id="200324"/>
    <lineage>
        <taxon>Eukaryota</taxon>
        <taxon>Fungi</taxon>
        <taxon>Dikarya</taxon>
        <taxon>Basidiomycota</taxon>
        <taxon>Pucciniomycotina</taxon>
        <taxon>Pucciniomycetes</taxon>
        <taxon>Pucciniales</taxon>
        <taxon>Pucciniaceae</taxon>
        <taxon>Puccinia</taxon>
    </lineage>
</organism>
<feature type="domain" description="PhoD-like phosphatase metallophosphatase" evidence="2">
    <location>
        <begin position="397"/>
        <end position="633"/>
    </location>
</feature>
<feature type="compositionally biased region" description="Polar residues" evidence="1">
    <location>
        <begin position="112"/>
        <end position="139"/>
    </location>
</feature>
<dbReference type="InterPro" id="IPR018946">
    <property type="entry name" value="PhoD-like_MPP"/>
</dbReference>
<dbReference type="Pfam" id="PF09423">
    <property type="entry name" value="PhoD"/>
    <property type="match status" value="1"/>
</dbReference>
<proteinExistence type="predicted"/>
<dbReference type="InterPro" id="IPR029052">
    <property type="entry name" value="Metallo-depent_PP-like"/>
</dbReference>
<feature type="region of interest" description="Disordered" evidence="1">
    <location>
        <begin position="78"/>
        <end position="170"/>
    </location>
</feature>
<dbReference type="PANTHER" id="PTHR43606">
    <property type="entry name" value="PHOSPHATASE, PUTATIVE (AFU_ORTHOLOGUE AFUA_6G08710)-RELATED"/>
    <property type="match status" value="1"/>
</dbReference>
<dbReference type="CDD" id="cd07389">
    <property type="entry name" value="MPP_PhoD"/>
    <property type="match status" value="1"/>
</dbReference>
<dbReference type="SUPFAM" id="SSF56300">
    <property type="entry name" value="Metallo-dependent phosphatases"/>
    <property type="match status" value="1"/>
</dbReference>
<evidence type="ECO:0000259" key="2">
    <source>
        <dbReference type="Pfam" id="PF09423"/>
    </source>
</evidence>
<protein>
    <recommendedName>
        <fullName evidence="2">PhoD-like phosphatase metallophosphatase domain-containing protein</fullName>
    </recommendedName>
</protein>
<keyword evidence="4" id="KW-1185">Reference proteome</keyword>
<dbReference type="InterPro" id="IPR052900">
    <property type="entry name" value="Phospholipid_Metab_Enz"/>
</dbReference>
<gene>
    <name evidence="3" type="ORF">PCANC_03662</name>
</gene>
<dbReference type="AlphaFoldDB" id="A0A2N5VXM1"/>
<accession>A0A2N5VXM1</accession>
<feature type="compositionally biased region" description="Basic and acidic residues" evidence="1">
    <location>
        <begin position="100"/>
        <end position="111"/>
    </location>
</feature>
<dbReference type="Gene3D" id="3.60.21.70">
    <property type="entry name" value="PhoD-like phosphatase"/>
    <property type="match status" value="1"/>
</dbReference>
<sequence length="770" mass="86553">MNPLALISLLIAVESLLVRLLSSSWSPLTSILSIQLRSLSYIFLRWIPAHHLPIAIPSLFAIYCLAWSKHQSQLQNQSYSQKLEERGKKDEEDEGDDNDAEKKSNLEHKQDTSAPTAITSSEQQTTAALDPTISKNAPSEISALPSSSPKKKKRHSSKPPSNDAKEIYTETDSLIPKETLNNKKLVGSQKVKKSRAESRPIKSLLKSLAGLTTNSSSANRLTLITNTILTLFCFDATFRTSILDGQEDLSFSRVGAIGETWAKVHVRIPPIMNHITEHEQESVAGAQLVYRPMKPIGNWIPGPSLITTNLTDWTTVGQIENLSPGRAYEYRLNLLKSTSEPHPSFGPVGHFQTAPDPSRMSHPKADGGSFTFAYSSCIKPGFPYNPLRNQLHNDGAEQLAELARKLKLDFVLFLGDFIYIDSPIYLGNSIHNYWRKYRQSFSTLGWRKLMQFTRTIHIYDDHEIYNDWAGKGNDTNEIFEPANKAYRNYLGAGNFDGPGKGENYYWFRYGDAAFFVWDCRRYRSSNSQPDDAFKTMLGLEQKQVFLSWLHAVNTTVTFKFVVSSTPFMSLWLGPDGGVDTWAGFLTERSELMDSMQFVPNLIVLSGDRHEFAAASIRETVIEFSTSPLNQFWLPIRTLSQENGLGKTGEDKLLKYIPDGIHKFSTLNVDCRDPRKPVVNFQLFIDGKLSWELKYLGKPVKEEPKQLGQLLPTWDQFLNLIKRPIRWFSDDATSAPSLASVPTPGPSSGDEEPDAKPDDDAPADQAVEMEI</sequence>
<dbReference type="OrthoDB" id="2100241at2759"/>
<dbReference type="InterPro" id="IPR038607">
    <property type="entry name" value="PhoD-like_sf"/>
</dbReference>
<evidence type="ECO:0000313" key="4">
    <source>
        <dbReference type="Proteomes" id="UP000235388"/>
    </source>
</evidence>
<dbReference type="Proteomes" id="UP000235388">
    <property type="component" value="Unassembled WGS sequence"/>
</dbReference>
<evidence type="ECO:0000256" key="1">
    <source>
        <dbReference type="SAM" id="MobiDB-lite"/>
    </source>
</evidence>
<comment type="caution">
    <text evidence="3">The sequence shown here is derived from an EMBL/GenBank/DDBJ whole genome shotgun (WGS) entry which is preliminary data.</text>
</comment>
<dbReference type="PANTHER" id="PTHR43606:SF2">
    <property type="entry name" value="ALKALINE PHOSPHATASE FAMILY PROTEIN (AFU_ORTHOLOGUE AFUA_5G03860)"/>
    <property type="match status" value="1"/>
</dbReference>
<name>A0A2N5VXM1_9BASI</name>
<evidence type="ECO:0000313" key="3">
    <source>
        <dbReference type="EMBL" id="PLW54734.1"/>
    </source>
</evidence>
<dbReference type="STRING" id="200324.A0A2N5VXM1"/>
<reference evidence="3 4" key="1">
    <citation type="submission" date="2017-11" db="EMBL/GenBank/DDBJ databases">
        <title>De novo assembly and phasing of dikaryotic genomes from two isolates of Puccinia coronata f. sp. avenae, the causal agent of oat crown rust.</title>
        <authorList>
            <person name="Miller M.E."/>
            <person name="Zhang Y."/>
            <person name="Omidvar V."/>
            <person name="Sperschneider J."/>
            <person name="Schwessinger B."/>
            <person name="Raley C."/>
            <person name="Palmer J.M."/>
            <person name="Garnica D."/>
            <person name="Upadhyaya N."/>
            <person name="Rathjen J."/>
            <person name="Taylor J.M."/>
            <person name="Park R.F."/>
            <person name="Dodds P.N."/>
            <person name="Hirsch C.D."/>
            <person name="Kianian S.F."/>
            <person name="Figueroa M."/>
        </authorList>
    </citation>
    <scope>NUCLEOTIDE SEQUENCE [LARGE SCALE GENOMIC DNA]</scope>
    <source>
        <strain evidence="3">12NC29</strain>
    </source>
</reference>
<feature type="region of interest" description="Disordered" evidence="1">
    <location>
        <begin position="733"/>
        <end position="770"/>
    </location>
</feature>